<dbReference type="InterPro" id="IPR027417">
    <property type="entry name" value="P-loop_NTPase"/>
</dbReference>
<dbReference type="GO" id="GO:0005829">
    <property type="term" value="C:cytosol"/>
    <property type="evidence" value="ECO:0007669"/>
    <property type="project" value="TreeGrafter"/>
</dbReference>
<dbReference type="Pfam" id="PF14492">
    <property type="entry name" value="EFG_III"/>
    <property type="match status" value="1"/>
</dbReference>
<dbReference type="NCBIfam" id="TIGR00231">
    <property type="entry name" value="small_GTP"/>
    <property type="match status" value="1"/>
</dbReference>
<dbReference type="CDD" id="cd16268">
    <property type="entry name" value="EF2_II"/>
    <property type="match status" value="1"/>
</dbReference>
<evidence type="ECO:0000259" key="6">
    <source>
        <dbReference type="SMART" id="SM00889"/>
    </source>
</evidence>
<dbReference type="Gene3D" id="2.40.30.10">
    <property type="entry name" value="Translation factors"/>
    <property type="match status" value="1"/>
</dbReference>
<dbReference type="SUPFAM" id="SSF54211">
    <property type="entry name" value="Ribosomal protein S5 domain 2-like"/>
    <property type="match status" value="1"/>
</dbReference>
<dbReference type="InterPro" id="IPR005517">
    <property type="entry name" value="Transl_elong_EFG/EF2_IV"/>
</dbReference>
<dbReference type="InterPro" id="IPR000795">
    <property type="entry name" value="T_Tr_GTP-bd_dom"/>
</dbReference>
<keyword evidence="2" id="KW-0547">Nucleotide-binding</keyword>
<dbReference type="FunFam" id="3.30.70.870:FF:000002">
    <property type="entry name" value="Translation elongation factor 2"/>
    <property type="match status" value="1"/>
</dbReference>
<dbReference type="Pfam" id="PF03144">
    <property type="entry name" value="GTP_EFTU_D2"/>
    <property type="match status" value="1"/>
</dbReference>
<evidence type="ECO:0000256" key="2">
    <source>
        <dbReference type="ARBA" id="ARBA00022741"/>
    </source>
</evidence>
<dbReference type="Gene3D" id="3.90.1430.10">
    <property type="entry name" value="Yeast translation eEF2 (G' domain)"/>
    <property type="match status" value="1"/>
</dbReference>
<dbReference type="InterPro" id="IPR035647">
    <property type="entry name" value="EFG_III/V"/>
</dbReference>
<dbReference type="GO" id="GO:1990904">
    <property type="term" value="C:ribonucleoprotein complex"/>
    <property type="evidence" value="ECO:0007669"/>
    <property type="project" value="TreeGrafter"/>
</dbReference>
<dbReference type="InterPro" id="IPR005225">
    <property type="entry name" value="Small_GTP-bd"/>
</dbReference>
<dbReference type="Gene3D" id="3.30.230.10">
    <property type="match status" value="1"/>
</dbReference>
<feature type="domain" description="Translation elongation factor EFG/EF2" evidence="6">
    <location>
        <begin position="570"/>
        <end position="679"/>
    </location>
</feature>
<keyword evidence="1" id="KW-0963">Cytoplasm</keyword>
<dbReference type="GO" id="GO:0005525">
    <property type="term" value="F:GTP binding"/>
    <property type="evidence" value="ECO:0007669"/>
    <property type="project" value="UniProtKB-KW"/>
</dbReference>
<dbReference type="InterPro" id="IPR004161">
    <property type="entry name" value="EFTu-like_2"/>
</dbReference>
<evidence type="ECO:0000256" key="4">
    <source>
        <dbReference type="ARBA" id="ARBA00022917"/>
    </source>
</evidence>
<dbReference type="Gene3D" id="3.30.70.870">
    <property type="entry name" value="Elongation Factor G (Translational Gtpase), domain 3"/>
    <property type="match status" value="1"/>
</dbReference>
<dbReference type="Gene3D" id="3.40.50.300">
    <property type="entry name" value="P-loop containing nucleotide triphosphate hydrolases"/>
    <property type="match status" value="1"/>
</dbReference>
<dbReference type="SUPFAM" id="SSF50447">
    <property type="entry name" value="Translation proteins"/>
    <property type="match status" value="1"/>
</dbReference>
<comment type="caution">
    <text evidence="7">The sequence shown here is derived from an EMBL/GenBank/DDBJ whole genome shotgun (WGS) entry which is preliminary data.</text>
</comment>
<dbReference type="SUPFAM" id="SSF54980">
    <property type="entry name" value="EF-G C-terminal domain-like"/>
    <property type="match status" value="1"/>
</dbReference>
<dbReference type="SMART" id="SM00889">
    <property type="entry name" value="EFG_IV"/>
    <property type="match status" value="1"/>
</dbReference>
<dbReference type="EMBL" id="AWUE01015378">
    <property type="protein sequence ID" value="OMO98153.1"/>
    <property type="molecule type" value="Genomic_DNA"/>
</dbReference>
<evidence type="ECO:0000313" key="7">
    <source>
        <dbReference type="EMBL" id="OMO98153.1"/>
    </source>
</evidence>
<dbReference type="PANTHER" id="PTHR42908">
    <property type="entry name" value="TRANSLATION ELONGATION FACTOR-RELATED"/>
    <property type="match status" value="1"/>
</dbReference>
<dbReference type="STRING" id="93759.A0A1R3JTF8"/>
<name>A0A1R3JTF8_9ROSI</name>
<dbReference type="Pfam" id="PF03764">
    <property type="entry name" value="EFG_IV"/>
    <property type="match status" value="1"/>
</dbReference>
<dbReference type="FunFam" id="2.40.30.10:FF:000010">
    <property type="entry name" value="Translation elongation factor 2"/>
    <property type="match status" value="1"/>
</dbReference>
<dbReference type="GO" id="GO:0003746">
    <property type="term" value="F:translation elongation factor activity"/>
    <property type="evidence" value="ECO:0007669"/>
    <property type="project" value="UniProtKB-KW"/>
</dbReference>
<dbReference type="CDD" id="cd01681">
    <property type="entry name" value="aeEF2_snRNP_like_IV"/>
    <property type="match status" value="1"/>
</dbReference>
<dbReference type="Gene3D" id="3.30.70.240">
    <property type="match status" value="1"/>
</dbReference>
<evidence type="ECO:0000313" key="8">
    <source>
        <dbReference type="Proteomes" id="UP000187203"/>
    </source>
</evidence>
<gene>
    <name evidence="7" type="ORF">COLO4_14112</name>
</gene>
<sequence length="770" mass="85326">MVKGTALGPIGPIGPIMDQPTNNIRNLSLIGDTKHGKSTLLINILGVANDDRLTAYSLNYDQLLINLIDTPGDGELLHEVTASLRITDGALVVVDYAGELSVQTEILIRQALEEGIKPVLILNKIDKCFFEEQVDGELAYQTFQRVIKSVNVNLTTDKNSGLGDVQVSPEKGTVGFSSGLHGWAFTLTNFAKMYAVKFGVDVNKMMERLWGENFFDTATRKWTTENTGSPTCKRGFVLFCYEPIKQIINACMNDQKTQLGVMLDKLGVVLKTEEKKLMGKDLMKRVMQTWLPARQTMLDMMIFHLPSPATAQKYRVKNLYEGHDDKYATAIENCDPDGPLMMYVSRMVPSDFDKGKGKGKGRFFAFGRVFSGKISAGSKVRIMGPNYKKGLCEKIGRIAIWMGKKLETVYEDVPCGNTVAIFGLDQVITKNATLTNDNEEDAYPIRAMKFYVAPVAPVAVQCKVASDLNKLKEGLKLLAMSDPIVVSYRGESGEHIIAGAGEHHLKLCLKDLQEDLMGGAEIVTSKPIVSFRETVLERSSKTVMAKSGNKLLSIEARPLGEALTKAIEEGSIGPGDDAKVRSKILVEEFGWDENLAERVWCFGPDTIGPNMLVLNTAEEVEVQCLDKIKAGFQEASKEGKLRGEKMRGVCFEVRDTIHRGGEPMPISREVFHASQLTAKPRLLQPVYSVEIHAPRQGKAYKVAIELLEKQGGRVVEEEEIDDIDSPTRLISIKGSLPGIHSFGFSKTLRDESAFLKSYLFHHWDLIDEDE</sequence>
<dbReference type="InterPro" id="IPR009000">
    <property type="entry name" value="Transl_B-barrel_sf"/>
</dbReference>
<dbReference type="GO" id="GO:0043022">
    <property type="term" value="F:ribosome binding"/>
    <property type="evidence" value="ECO:0007669"/>
    <property type="project" value="TreeGrafter"/>
</dbReference>
<reference evidence="8" key="1">
    <citation type="submission" date="2013-09" db="EMBL/GenBank/DDBJ databases">
        <title>Corchorus olitorius genome sequencing.</title>
        <authorList>
            <person name="Alam M."/>
            <person name="Haque M.S."/>
            <person name="Islam M.S."/>
            <person name="Emdad E.M."/>
            <person name="Islam M.M."/>
            <person name="Ahmed B."/>
            <person name="Halim A."/>
            <person name="Hossen Q.M.M."/>
            <person name="Hossain M.Z."/>
            <person name="Ahmed R."/>
            <person name="Khan M.M."/>
            <person name="Islam R."/>
            <person name="Rashid M.M."/>
            <person name="Khan S.A."/>
            <person name="Rahman M.S."/>
            <person name="Alam M."/>
            <person name="Yahiya A.S."/>
            <person name="Khan M.S."/>
            <person name="Azam M.S."/>
            <person name="Haque T."/>
            <person name="Lashkar M.Z.H."/>
            <person name="Akhand A.I."/>
            <person name="Morshed G."/>
            <person name="Roy S."/>
            <person name="Uddin K.S."/>
            <person name="Rabeya T."/>
            <person name="Hossain A.S."/>
            <person name="Chowdhury A."/>
            <person name="Snigdha A.R."/>
            <person name="Mortoza M.S."/>
            <person name="Matin S.A."/>
            <person name="Hoque S.M.E."/>
            <person name="Islam M.K."/>
            <person name="Roy D.K."/>
            <person name="Haider R."/>
            <person name="Moosa M.M."/>
            <person name="Elias S.M."/>
            <person name="Hasan A.M."/>
            <person name="Jahan S."/>
            <person name="Shafiuddin M."/>
            <person name="Mahmood N."/>
            <person name="Shommy N.S."/>
        </authorList>
    </citation>
    <scope>NUCLEOTIDE SEQUENCE [LARGE SCALE GENOMIC DNA]</scope>
    <source>
        <strain evidence="8">cv. O-4</strain>
    </source>
</reference>
<dbReference type="Pfam" id="PF00009">
    <property type="entry name" value="GTP_EFTU"/>
    <property type="match status" value="1"/>
</dbReference>
<evidence type="ECO:0000256" key="3">
    <source>
        <dbReference type="ARBA" id="ARBA00022768"/>
    </source>
</evidence>
<protein>
    <recommendedName>
        <fullName evidence="6">Translation elongation factor EFG/EF2 domain-containing protein</fullName>
    </recommendedName>
</protein>
<organism evidence="7 8">
    <name type="scientific">Corchorus olitorius</name>
    <dbReference type="NCBI Taxonomy" id="93759"/>
    <lineage>
        <taxon>Eukaryota</taxon>
        <taxon>Viridiplantae</taxon>
        <taxon>Streptophyta</taxon>
        <taxon>Embryophyta</taxon>
        <taxon>Tracheophyta</taxon>
        <taxon>Spermatophyta</taxon>
        <taxon>Magnoliopsida</taxon>
        <taxon>eudicotyledons</taxon>
        <taxon>Gunneridae</taxon>
        <taxon>Pentapetalae</taxon>
        <taxon>rosids</taxon>
        <taxon>malvids</taxon>
        <taxon>Malvales</taxon>
        <taxon>Malvaceae</taxon>
        <taxon>Grewioideae</taxon>
        <taxon>Apeibeae</taxon>
        <taxon>Corchorus</taxon>
    </lineage>
</organism>
<dbReference type="PANTHER" id="PTHR42908:SF10">
    <property type="entry name" value="EUKARYOTIC TRANSLATION ELONGATION FACTOR 2"/>
    <property type="match status" value="1"/>
</dbReference>
<evidence type="ECO:0000256" key="5">
    <source>
        <dbReference type="ARBA" id="ARBA00023134"/>
    </source>
</evidence>
<keyword evidence="3" id="KW-0251">Elongation factor</keyword>
<accession>A0A1R3JTF8</accession>
<dbReference type="AlphaFoldDB" id="A0A1R3JTF8"/>
<dbReference type="GO" id="GO:0003924">
    <property type="term" value="F:GTPase activity"/>
    <property type="evidence" value="ECO:0007669"/>
    <property type="project" value="InterPro"/>
</dbReference>
<dbReference type="InterPro" id="IPR041095">
    <property type="entry name" value="EFG_II"/>
</dbReference>
<proteinExistence type="predicted"/>
<dbReference type="Proteomes" id="UP000187203">
    <property type="component" value="Unassembled WGS sequence"/>
</dbReference>
<dbReference type="FunFam" id="3.90.1430.10:FF:000003">
    <property type="entry name" value="Elongation factor 2"/>
    <property type="match status" value="1"/>
</dbReference>
<dbReference type="InterPro" id="IPR014721">
    <property type="entry name" value="Ribsml_uS5_D2-typ_fold_subgr"/>
</dbReference>
<keyword evidence="4" id="KW-0648">Protein biosynthesis</keyword>
<dbReference type="SUPFAM" id="SSF52540">
    <property type="entry name" value="P-loop containing nucleoside triphosphate hydrolases"/>
    <property type="match status" value="1"/>
</dbReference>
<keyword evidence="5" id="KW-0342">GTP-binding</keyword>
<dbReference type="InterPro" id="IPR020568">
    <property type="entry name" value="Ribosomal_Su5_D2-typ_SF"/>
</dbReference>
<evidence type="ECO:0000256" key="1">
    <source>
        <dbReference type="ARBA" id="ARBA00022490"/>
    </source>
</evidence>
<keyword evidence="8" id="KW-1185">Reference proteome</keyword>